<feature type="compositionally biased region" description="Low complexity" evidence="11">
    <location>
        <begin position="92"/>
        <end position="104"/>
    </location>
</feature>
<dbReference type="PRINTS" id="PR01651">
    <property type="entry name" value="SECGEXPORT"/>
</dbReference>
<keyword evidence="8 10" id="KW-0811">Translocation</keyword>
<evidence type="ECO:0000313" key="13">
    <source>
        <dbReference type="Proteomes" id="UP000093080"/>
    </source>
</evidence>
<dbReference type="GO" id="GO:0065002">
    <property type="term" value="P:intracellular protein transmembrane transport"/>
    <property type="evidence" value="ECO:0007669"/>
    <property type="project" value="TreeGrafter"/>
</dbReference>
<comment type="subcellular location">
    <subcellularLocation>
        <location evidence="1 10">Cell membrane</location>
        <topology evidence="1 10">Multi-pass membrane protein</topology>
    </subcellularLocation>
</comment>
<evidence type="ECO:0000256" key="11">
    <source>
        <dbReference type="SAM" id="MobiDB-lite"/>
    </source>
</evidence>
<evidence type="ECO:0000256" key="2">
    <source>
        <dbReference type="ARBA" id="ARBA00008445"/>
    </source>
</evidence>
<dbReference type="EMBL" id="MAGO01000011">
    <property type="protein sequence ID" value="OCC14561.1"/>
    <property type="molecule type" value="Genomic_DNA"/>
</dbReference>
<dbReference type="PANTHER" id="PTHR34182:SF1">
    <property type="entry name" value="PROTEIN-EXPORT MEMBRANE PROTEIN SECG"/>
    <property type="match status" value="1"/>
</dbReference>
<keyword evidence="13" id="KW-1185">Reference proteome</keyword>
<reference evidence="12 13" key="1">
    <citation type="submission" date="2016-06" db="EMBL/GenBank/DDBJ databases">
        <title>Respiratory ammonification of nitrate coupled to the oxidation of elemental sulfur in deep-sea autotrophic thermophilic bacteria.</title>
        <authorList>
            <person name="Slobodkina G.B."/>
            <person name="Mardanov A.V."/>
            <person name="Ravin N.V."/>
            <person name="Frolova A.A."/>
            <person name="Viryasiv M.B."/>
            <person name="Chernyh N.A."/>
            <person name="Bonch-Osmolovskaya E.A."/>
            <person name="Slobodkin A.I."/>
        </authorList>
    </citation>
    <scope>NUCLEOTIDE SEQUENCE [LARGE SCALE GENOMIC DNA]</scope>
    <source>
        <strain evidence="12 13">S69</strain>
    </source>
</reference>
<feature type="region of interest" description="Disordered" evidence="11">
    <location>
        <begin position="92"/>
        <end position="130"/>
    </location>
</feature>
<sequence length="130" mass="13198">MFTVLVIIHTIVCILLVGTVLLQQGKGAEVGAVFGSSEAIFGSTGPTTFLSKMTSVLAVLFMLTSLGLTYLASHRGAASVMQDVSTVAPVKAPEAPAALPEGHPVVPADEGGQKAEKTDSGSSQGTDANK</sequence>
<comment type="caution">
    <text evidence="10">Lacks conserved residue(s) required for the propagation of feature annotation.</text>
</comment>
<evidence type="ECO:0000313" key="12">
    <source>
        <dbReference type="EMBL" id="OCC14561.1"/>
    </source>
</evidence>
<evidence type="ECO:0000256" key="5">
    <source>
        <dbReference type="ARBA" id="ARBA00022692"/>
    </source>
</evidence>
<accession>A0A1B9F487</accession>
<dbReference type="GO" id="GO:0015450">
    <property type="term" value="F:protein-transporting ATPase activity"/>
    <property type="evidence" value="ECO:0007669"/>
    <property type="project" value="UniProtKB-UniRule"/>
</dbReference>
<dbReference type="NCBIfam" id="TIGR00810">
    <property type="entry name" value="secG"/>
    <property type="match status" value="1"/>
</dbReference>
<dbReference type="GO" id="GO:0043952">
    <property type="term" value="P:protein transport by the Sec complex"/>
    <property type="evidence" value="ECO:0007669"/>
    <property type="project" value="TreeGrafter"/>
</dbReference>
<dbReference type="Pfam" id="PF03840">
    <property type="entry name" value="SecG"/>
    <property type="match status" value="1"/>
</dbReference>
<dbReference type="InterPro" id="IPR004692">
    <property type="entry name" value="SecG"/>
</dbReference>
<keyword evidence="6 10" id="KW-0653">Protein transport</keyword>
<evidence type="ECO:0000256" key="4">
    <source>
        <dbReference type="ARBA" id="ARBA00022475"/>
    </source>
</evidence>
<evidence type="ECO:0000256" key="7">
    <source>
        <dbReference type="ARBA" id="ARBA00022989"/>
    </source>
</evidence>
<comment type="similarity">
    <text evidence="2 10">Belongs to the SecG family.</text>
</comment>
<comment type="function">
    <text evidence="10">Involved in protein export. Participates in an early event of protein translocation.</text>
</comment>
<dbReference type="OrthoDB" id="121323at2"/>
<evidence type="ECO:0000256" key="9">
    <source>
        <dbReference type="ARBA" id="ARBA00023136"/>
    </source>
</evidence>
<keyword evidence="9 10" id="KW-0472">Membrane</keyword>
<evidence type="ECO:0000256" key="6">
    <source>
        <dbReference type="ARBA" id="ARBA00022927"/>
    </source>
</evidence>
<name>A0A1B9F487_9BACT</name>
<feature type="compositionally biased region" description="Polar residues" evidence="11">
    <location>
        <begin position="120"/>
        <end position="130"/>
    </location>
</feature>
<organism evidence="12 13">
    <name type="scientific">Dissulfuribacter thermophilus</name>
    <dbReference type="NCBI Taxonomy" id="1156395"/>
    <lineage>
        <taxon>Bacteria</taxon>
        <taxon>Pseudomonadati</taxon>
        <taxon>Thermodesulfobacteriota</taxon>
        <taxon>Dissulfuribacteria</taxon>
        <taxon>Dissulfuribacterales</taxon>
        <taxon>Dissulfuribacteraceae</taxon>
        <taxon>Dissulfuribacter</taxon>
    </lineage>
</organism>
<dbReference type="Proteomes" id="UP000093080">
    <property type="component" value="Unassembled WGS sequence"/>
</dbReference>
<dbReference type="PATRIC" id="fig|1156395.6.peg.2128"/>
<protein>
    <recommendedName>
        <fullName evidence="10">Protein-export membrane protein SecG</fullName>
    </recommendedName>
</protein>
<keyword evidence="7 10" id="KW-1133">Transmembrane helix</keyword>
<dbReference type="PANTHER" id="PTHR34182">
    <property type="entry name" value="PROTEIN-EXPORT MEMBRANE PROTEIN SECG"/>
    <property type="match status" value="1"/>
</dbReference>
<dbReference type="GO" id="GO:0005886">
    <property type="term" value="C:plasma membrane"/>
    <property type="evidence" value="ECO:0007669"/>
    <property type="project" value="UniProtKB-SubCell"/>
</dbReference>
<dbReference type="RefSeq" id="WP_067619962.1">
    <property type="nucleotide sequence ID" value="NZ_MAGO01000011.1"/>
</dbReference>
<proteinExistence type="inferred from homology"/>
<evidence type="ECO:0000256" key="8">
    <source>
        <dbReference type="ARBA" id="ARBA00023010"/>
    </source>
</evidence>
<evidence type="ECO:0000256" key="3">
    <source>
        <dbReference type="ARBA" id="ARBA00022448"/>
    </source>
</evidence>
<gene>
    <name evidence="12" type="ORF">DBT_2103</name>
</gene>
<keyword evidence="4 10" id="KW-1003">Cell membrane</keyword>
<dbReference type="GO" id="GO:0009306">
    <property type="term" value="P:protein secretion"/>
    <property type="evidence" value="ECO:0007669"/>
    <property type="project" value="UniProtKB-UniRule"/>
</dbReference>
<evidence type="ECO:0000256" key="1">
    <source>
        <dbReference type="ARBA" id="ARBA00004651"/>
    </source>
</evidence>
<dbReference type="AlphaFoldDB" id="A0A1B9F487"/>
<feature type="transmembrane region" description="Helical" evidence="10">
    <location>
        <begin position="51"/>
        <end position="72"/>
    </location>
</feature>
<dbReference type="STRING" id="1156395.DBT_2103"/>
<keyword evidence="5 10" id="KW-0812">Transmembrane</keyword>
<comment type="caution">
    <text evidence="12">The sequence shown here is derived from an EMBL/GenBank/DDBJ whole genome shotgun (WGS) entry which is preliminary data.</text>
</comment>
<evidence type="ECO:0000256" key="10">
    <source>
        <dbReference type="RuleBase" id="RU365087"/>
    </source>
</evidence>
<keyword evidence="3 10" id="KW-0813">Transport</keyword>